<dbReference type="PIRSF" id="PIRSF020893">
    <property type="entry name" value="UCP020893"/>
    <property type="match status" value="1"/>
</dbReference>
<protein>
    <submittedName>
        <fullName evidence="1">Uncharacterized protein</fullName>
    </submittedName>
</protein>
<proteinExistence type="predicted"/>
<name>A0ABV0JC10_9CYAN</name>
<comment type="caution">
    <text evidence="1">The sequence shown here is derived from an EMBL/GenBank/DDBJ whole genome shotgun (WGS) entry which is preliminary data.</text>
</comment>
<evidence type="ECO:0000313" key="2">
    <source>
        <dbReference type="Proteomes" id="UP001464891"/>
    </source>
</evidence>
<evidence type="ECO:0000313" key="1">
    <source>
        <dbReference type="EMBL" id="MEP0818615.1"/>
    </source>
</evidence>
<keyword evidence="2" id="KW-1185">Reference proteome</keyword>
<accession>A0ABV0JC10</accession>
<reference evidence="1 2" key="1">
    <citation type="submission" date="2022-04" db="EMBL/GenBank/DDBJ databases">
        <title>Positive selection, recombination, and allopatry shape intraspecific diversity of widespread and dominant cyanobacteria.</title>
        <authorList>
            <person name="Wei J."/>
            <person name="Shu W."/>
            <person name="Hu C."/>
        </authorList>
    </citation>
    <scope>NUCLEOTIDE SEQUENCE [LARGE SCALE GENOMIC DNA]</scope>
    <source>
        <strain evidence="1 2">GB2-A4</strain>
    </source>
</reference>
<dbReference type="RefSeq" id="WP_190436955.1">
    <property type="nucleotide sequence ID" value="NZ_JAMPKM010000009.1"/>
</dbReference>
<dbReference type="InterPro" id="IPR016780">
    <property type="entry name" value="UCP020893"/>
</dbReference>
<gene>
    <name evidence="1" type="ORF">NC998_16065</name>
</gene>
<sequence length="177" mass="19328">MTSVFTVPEGMTFEQAIALTQSLLAHMEQGTLSAPEVERAIAALVSSEAGARGFFVTYLTDSGTLADNPDTAVLTALRSAPEIVAELLIKNLAMSAAMAVFHRRQQNEATAQESDRVRSRTERLIRLLQLPAVQVKGQSLVHSITAGQGPYQSFLDRWGYDTEQRQVIQQVLQQALA</sequence>
<organism evidence="1 2">
    <name type="scientific">Trichocoleus desertorum GB2-A4</name>
    <dbReference type="NCBI Taxonomy" id="2933944"/>
    <lineage>
        <taxon>Bacteria</taxon>
        <taxon>Bacillati</taxon>
        <taxon>Cyanobacteriota</taxon>
        <taxon>Cyanophyceae</taxon>
        <taxon>Leptolyngbyales</taxon>
        <taxon>Trichocoleusaceae</taxon>
        <taxon>Trichocoleus</taxon>
    </lineage>
</organism>
<dbReference type="Proteomes" id="UP001464891">
    <property type="component" value="Unassembled WGS sequence"/>
</dbReference>
<dbReference type="EMBL" id="JAMPKM010000009">
    <property type="protein sequence ID" value="MEP0818615.1"/>
    <property type="molecule type" value="Genomic_DNA"/>
</dbReference>